<feature type="region of interest" description="Disordered" evidence="2">
    <location>
        <begin position="331"/>
        <end position="350"/>
    </location>
</feature>
<evidence type="ECO:0000256" key="1">
    <source>
        <dbReference type="ARBA" id="ARBA00022801"/>
    </source>
</evidence>
<evidence type="ECO:0000313" key="4">
    <source>
        <dbReference type="EMBL" id="CAE0149312.1"/>
    </source>
</evidence>
<feature type="compositionally biased region" description="Gly residues" evidence="2">
    <location>
        <begin position="331"/>
        <end position="340"/>
    </location>
</feature>
<dbReference type="InterPro" id="IPR012462">
    <property type="entry name" value="UFSP1/2_DUB_cat"/>
</dbReference>
<dbReference type="Gene3D" id="3.90.70.130">
    <property type="match status" value="1"/>
</dbReference>
<evidence type="ECO:0000259" key="3">
    <source>
        <dbReference type="Pfam" id="PF07910"/>
    </source>
</evidence>
<feature type="domain" description="UFSP1/2/DUB catalytic" evidence="3">
    <location>
        <begin position="372"/>
        <end position="549"/>
    </location>
</feature>
<reference evidence="4" key="1">
    <citation type="submission" date="2021-01" db="EMBL/GenBank/DDBJ databases">
        <authorList>
            <person name="Corre E."/>
            <person name="Pelletier E."/>
            <person name="Niang G."/>
            <person name="Scheremetjew M."/>
            <person name="Finn R."/>
            <person name="Kale V."/>
            <person name="Holt S."/>
            <person name="Cochrane G."/>
            <person name="Meng A."/>
            <person name="Brown T."/>
            <person name="Cohen L."/>
        </authorList>
    </citation>
    <scope>NUCLEOTIDE SEQUENCE</scope>
    <source>
        <strain evidence="4">RCC927</strain>
    </source>
</reference>
<dbReference type="PANTHER" id="PTHR48153:SF2">
    <property type="entry name" value="UFM1-SPECIFIC PROTEASE 2"/>
    <property type="match status" value="1"/>
</dbReference>
<accession>A0A7S3FI32</accession>
<dbReference type="AlphaFoldDB" id="A0A7S3FI32"/>
<dbReference type="EMBL" id="HBHY01019105">
    <property type="protein sequence ID" value="CAE0149312.1"/>
    <property type="molecule type" value="Transcribed_RNA"/>
</dbReference>
<organism evidence="4">
    <name type="scientific">Prasinoderma singulare</name>
    <dbReference type="NCBI Taxonomy" id="676789"/>
    <lineage>
        <taxon>Eukaryota</taxon>
        <taxon>Viridiplantae</taxon>
        <taxon>Prasinodermophyta</taxon>
        <taxon>Prasinodermophyceae</taxon>
        <taxon>Prasinodermales</taxon>
        <taxon>Prasinodermaceae</taxon>
        <taxon>Prasinoderma</taxon>
    </lineage>
</organism>
<dbReference type="GO" id="GO:0071567">
    <property type="term" value="F:deUFMylase activity"/>
    <property type="evidence" value="ECO:0007669"/>
    <property type="project" value="TreeGrafter"/>
</dbReference>
<keyword evidence="1" id="KW-0378">Hydrolase</keyword>
<proteinExistence type="predicted"/>
<gene>
    <name evidence="4" type="ORF">PSIN1315_LOCUS12233</name>
</gene>
<evidence type="ECO:0000256" key="2">
    <source>
        <dbReference type="SAM" id="MobiDB-lite"/>
    </source>
</evidence>
<protein>
    <recommendedName>
        <fullName evidence="3">UFSP1/2/DUB catalytic domain-containing protein</fullName>
    </recommendedName>
</protein>
<dbReference type="Pfam" id="PF07910">
    <property type="entry name" value="Peptidase_C78"/>
    <property type="match status" value="1"/>
</dbReference>
<dbReference type="PANTHER" id="PTHR48153">
    <property type="entry name" value="UFM1-SPECIFIC PROTEASE 2"/>
    <property type="match status" value="1"/>
</dbReference>
<sequence>MAGVRGEGGRVALVSGALAAADAACDAPSAKELDALLPAGVEVVGTYRAVDAGEDATCAAPAPPGGGDVVAAVALEDGAVRWAVLGAAGGVAEERQAEVWDAQRCQAWLAERCVALRARCVLPLPSLGAMDAALEALLDAQGELAWCFPPSADEGEALLVGDGCGEAVAAEAARGRGAASLLHRRSGGDGGGAAAPALLCGGGGGAGGSDSHDGVRVLTLDAVAYAPSGMPLAQACGTLLAPALRRQAARAAELLASAGEGERTMEQVVARHFCPPGWPHTVTLLQSMAEPEAVSASLAAREERLRCHALLHLPMDRPLLRRSNALPDGAVGAGGAGGGSDSDKAAKGSGFSTRLVDPHAALGPSGVSGGSVHMVHGSYEYAHYMQDRFDDKGWGCAYRSLQTIHSWFRRQHYTSDSTPDHDLIQRTLVHAKDKPASFVGSKDWIGSTELMLVFDALLGVSCKTFCIPQGVDMWTDTQWARKLCAHFDTEGTPVMIGGGVLAYTCVGCHFNEQTGEVAYLILDPHYTGADEVAKATSGGWVGWKRGEDAKGGTGGLVFEKRAFYNLLAPLRPREV</sequence>
<name>A0A7S3FI32_9VIRI</name>